<keyword evidence="3" id="KW-1185">Reference proteome</keyword>
<reference evidence="2 3" key="1">
    <citation type="submission" date="2020-04" db="EMBL/GenBank/DDBJ databases">
        <title>Thermobifida alba genome sequencing and assembly.</title>
        <authorList>
            <person name="Luzics S."/>
            <person name="Horvath B."/>
            <person name="Nagy I."/>
            <person name="Toth A."/>
            <person name="Nagy I."/>
            <person name="Kukolya J."/>
        </authorList>
    </citation>
    <scope>NUCLEOTIDE SEQUENCE [LARGE SCALE GENOMIC DNA]</scope>
    <source>
        <strain evidence="2 3">DSM 43795</strain>
    </source>
</reference>
<evidence type="ECO:0000313" key="2">
    <source>
        <dbReference type="EMBL" id="UPT21063.1"/>
    </source>
</evidence>
<evidence type="ECO:0000313" key="3">
    <source>
        <dbReference type="Proteomes" id="UP000832041"/>
    </source>
</evidence>
<keyword evidence="1" id="KW-0472">Membrane</keyword>
<organism evidence="2 3">
    <name type="scientific">Thermobifida alba</name>
    <name type="common">Thermomonospora alba</name>
    <dbReference type="NCBI Taxonomy" id="53522"/>
    <lineage>
        <taxon>Bacteria</taxon>
        <taxon>Bacillati</taxon>
        <taxon>Actinomycetota</taxon>
        <taxon>Actinomycetes</taxon>
        <taxon>Streptosporangiales</taxon>
        <taxon>Nocardiopsidaceae</taxon>
        <taxon>Thermobifida</taxon>
    </lineage>
</organism>
<evidence type="ECO:0000256" key="1">
    <source>
        <dbReference type="SAM" id="Phobius"/>
    </source>
</evidence>
<proteinExistence type="predicted"/>
<dbReference type="EMBL" id="CP051627">
    <property type="protein sequence ID" value="UPT21063.1"/>
    <property type="molecule type" value="Genomic_DNA"/>
</dbReference>
<dbReference type="RefSeq" id="WP_248593367.1">
    <property type="nucleotide sequence ID" value="NZ_BAABEB010000027.1"/>
</dbReference>
<sequence length="276" mass="28747">MDWTAPPLRAALPASAGAVLLAVAGLVLPWVSGRHTDRVVDAGSHAGREGGIGVLLALYALLAALVAAAVPLTGRTRPAERPLLIVGGLLALAWSVLETSEVGAYAYHAGVSGGPSIGGYVAGLGAVLVTAAGFLAPRDRRADRRDQENLALRWARRGRLLPAAKVLQRLITTATPAEDAAGDTLRWRLHLAEILAVLGRFPHAEGQRVLAADSEQWHAIRVGAASITGVYDPQRALGSLEQLHQEALARWGAASPRVADVEKARASVLRDAGTGG</sequence>
<gene>
    <name evidence="2" type="ORF">FOF52_08895</name>
</gene>
<keyword evidence="1" id="KW-0812">Transmembrane</keyword>
<keyword evidence="1" id="KW-1133">Transmembrane helix</keyword>
<name>A0ABY4L435_THEAE</name>
<feature type="transmembrane region" description="Helical" evidence="1">
    <location>
        <begin position="117"/>
        <end position="136"/>
    </location>
</feature>
<protein>
    <recommendedName>
        <fullName evidence="4">DUF4129 domain-containing protein</fullName>
    </recommendedName>
</protein>
<evidence type="ECO:0008006" key="4">
    <source>
        <dbReference type="Google" id="ProtNLM"/>
    </source>
</evidence>
<accession>A0ABY4L435</accession>
<feature type="transmembrane region" description="Helical" evidence="1">
    <location>
        <begin position="51"/>
        <end position="70"/>
    </location>
</feature>
<feature type="transmembrane region" description="Helical" evidence="1">
    <location>
        <begin position="12"/>
        <end position="31"/>
    </location>
</feature>
<dbReference type="Proteomes" id="UP000832041">
    <property type="component" value="Chromosome"/>
</dbReference>